<evidence type="ECO:0000259" key="6">
    <source>
        <dbReference type="PROSITE" id="PS50893"/>
    </source>
</evidence>
<dbReference type="InterPro" id="IPR003593">
    <property type="entry name" value="AAA+_ATPase"/>
</dbReference>
<dbReference type="InterPro" id="IPR013563">
    <property type="entry name" value="Oligopep_ABC_C"/>
</dbReference>
<dbReference type="NCBIfam" id="TIGR01727">
    <property type="entry name" value="oligo_HPY"/>
    <property type="match status" value="1"/>
</dbReference>
<dbReference type="Pfam" id="PF00005">
    <property type="entry name" value="ABC_tran"/>
    <property type="match status" value="1"/>
</dbReference>
<comment type="similarity">
    <text evidence="1">Belongs to the ABC transporter superfamily.</text>
</comment>
<dbReference type="InterPro" id="IPR050319">
    <property type="entry name" value="ABC_transp_ATP-bind"/>
</dbReference>
<dbReference type="SMART" id="SM00382">
    <property type="entry name" value="AAA"/>
    <property type="match status" value="1"/>
</dbReference>
<dbReference type="GO" id="GO:0015833">
    <property type="term" value="P:peptide transport"/>
    <property type="evidence" value="ECO:0007669"/>
    <property type="project" value="InterPro"/>
</dbReference>
<feature type="compositionally biased region" description="Basic residues" evidence="5">
    <location>
        <begin position="1"/>
        <end position="22"/>
    </location>
</feature>
<evidence type="ECO:0000256" key="2">
    <source>
        <dbReference type="ARBA" id="ARBA00022448"/>
    </source>
</evidence>
<dbReference type="GO" id="GO:0016887">
    <property type="term" value="F:ATP hydrolysis activity"/>
    <property type="evidence" value="ECO:0007669"/>
    <property type="project" value="InterPro"/>
</dbReference>
<dbReference type="InterPro" id="IPR027417">
    <property type="entry name" value="P-loop_NTPase"/>
</dbReference>
<keyword evidence="8" id="KW-1185">Reference proteome</keyword>
<dbReference type="KEGG" id="sgj:IAG43_23525"/>
<feature type="region of interest" description="Disordered" evidence="5">
    <location>
        <begin position="1"/>
        <end position="47"/>
    </location>
</feature>
<evidence type="ECO:0000256" key="3">
    <source>
        <dbReference type="ARBA" id="ARBA00022741"/>
    </source>
</evidence>
<dbReference type="PANTHER" id="PTHR43776:SF7">
    <property type="entry name" value="D,D-DIPEPTIDE TRANSPORT ATP-BINDING PROTEIN DDPF-RELATED"/>
    <property type="match status" value="1"/>
</dbReference>
<dbReference type="Proteomes" id="UP000516230">
    <property type="component" value="Chromosome"/>
</dbReference>
<dbReference type="Pfam" id="PF08352">
    <property type="entry name" value="oligo_HPY"/>
    <property type="match status" value="1"/>
</dbReference>
<evidence type="ECO:0000313" key="8">
    <source>
        <dbReference type="Proteomes" id="UP000516230"/>
    </source>
</evidence>
<name>A0A7H0I442_9ACTN</name>
<feature type="domain" description="ABC transporter" evidence="6">
    <location>
        <begin position="54"/>
        <end position="298"/>
    </location>
</feature>
<dbReference type="PROSITE" id="PS50893">
    <property type="entry name" value="ABC_TRANSPORTER_2"/>
    <property type="match status" value="1"/>
</dbReference>
<protein>
    <submittedName>
        <fullName evidence="7">ABC transporter ATP-binding protein</fullName>
    </submittedName>
</protein>
<evidence type="ECO:0000256" key="1">
    <source>
        <dbReference type="ARBA" id="ARBA00005417"/>
    </source>
</evidence>
<keyword evidence="4 7" id="KW-0067">ATP-binding</keyword>
<dbReference type="PANTHER" id="PTHR43776">
    <property type="entry name" value="TRANSPORT ATP-BINDING PROTEIN"/>
    <property type="match status" value="1"/>
</dbReference>
<accession>A0A7H0I442</accession>
<evidence type="ECO:0000256" key="5">
    <source>
        <dbReference type="SAM" id="MobiDB-lite"/>
    </source>
</evidence>
<dbReference type="GO" id="GO:0055085">
    <property type="term" value="P:transmembrane transport"/>
    <property type="evidence" value="ECO:0007669"/>
    <property type="project" value="UniProtKB-ARBA"/>
</dbReference>
<dbReference type="Gene3D" id="3.40.50.300">
    <property type="entry name" value="P-loop containing nucleotide triphosphate hydrolases"/>
    <property type="match status" value="1"/>
</dbReference>
<dbReference type="InterPro" id="IPR003439">
    <property type="entry name" value="ABC_transporter-like_ATP-bd"/>
</dbReference>
<dbReference type="InterPro" id="IPR017871">
    <property type="entry name" value="ABC_transporter-like_CS"/>
</dbReference>
<dbReference type="GO" id="GO:0005524">
    <property type="term" value="F:ATP binding"/>
    <property type="evidence" value="ECO:0007669"/>
    <property type="project" value="UniProtKB-KW"/>
</dbReference>
<keyword evidence="2" id="KW-0813">Transport</keyword>
<organism evidence="7 8">
    <name type="scientific">Streptomyces genisteinicus</name>
    <dbReference type="NCBI Taxonomy" id="2768068"/>
    <lineage>
        <taxon>Bacteria</taxon>
        <taxon>Bacillati</taxon>
        <taxon>Actinomycetota</taxon>
        <taxon>Actinomycetes</taxon>
        <taxon>Kitasatosporales</taxon>
        <taxon>Streptomycetaceae</taxon>
        <taxon>Streptomyces</taxon>
    </lineage>
</organism>
<evidence type="ECO:0000256" key="4">
    <source>
        <dbReference type="ARBA" id="ARBA00022840"/>
    </source>
</evidence>
<dbReference type="PROSITE" id="PS00211">
    <property type="entry name" value="ABC_TRANSPORTER_1"/>
    <property type="match status" value="1"/>
</dbReference>
<reference evidence="7 8" key="1">
    <citation type="submission" date="2020-08" db="EMBL/GenBank/DDBJ databases">
        <title>A novel species.</title>
        <authorList>
            <person name="Gao J."/>
        </authorList>
    </citation>
    <scope>NUCLEOTIDE SEQUENCE [LARGE SCALE GENOMIC DNA]</scope>
    <source>
        <strain evidence="7 8">CRPJ-33</strain>
    </source>
</reference>
<keyword evidence="3" id="KW-0547">Nucleotide-binding</keyword>
<dbReference type="CDD" id="cd03257">
    <property type="entry name" value="ABC_NikE_OppD_transporters"/>
    <property type="match status" value="1"/>
</dbReference>
<dbReference type="EMBL" id="CP060825">
    <property type="protein sequence ID" value="QNP67558.1"/>
    <property type="molecule type" value="Genomic_DNA"/>
</dbReference>
<proteinExistence type="inferred from homology"/>
<dbReference type="AlphaFoldDB" id="A0A7H0I442"/>
<feature type="compositionally biased region" description="Polar residues" evidence="5">
    <location>
        <begin position="38"/>
        <end position="47"/>
    </location>
</feature>
<gene>
    <name evidence="7" type="ORF">IAG43_23525</name>
</gene>
<sequence>MPRGARHLRPPGPGPRRRRRPAPCRLRPCGSRGDAAVTASTEKSPTVTGTPALLSATGLHVSFPGRRGAPPARAVDGVDLDIGAGEIVALVGESGCGKTTLARSLLGLVPPTDGRVAFGGAPLDYGGRALKRYRKRVQLVLQDPSGSLNPRHTVYDAVAEGLRIHGYTGDEREAVAAALSRAGLRPPERFFLRYPHELSGGQRQRVVIAGALVLEPELIVADEPVASLDASVRGEILALLLRLRDELGLSALVVTHDLGLAWNIADRVAVMYLGRIVESGPVEEVLTSPRHPYTRALLSVLPESPTPPVVLTGEPPDPARIPGGCRFHARCQILASGEAAHAGVADACRTKPLPVLPHTTAAQVACHWAGGPGPSGD</sequence>
<evidence type="ECO:0000313" key="7">
    <source>
        <dbReference type="EMBL" id="QNP67558.1"/>
    </source>
</evidence>
<dbReference type="SUPFAM" id="SSF52540">
    <property type="entry name" value="P-loop containing nucleoside triphosphate hydrolases"/>
    <property type="match status" value="1"/>
</dbReference>